<organism evidence="10 11">
    <name type="scientific">Thermodesulfobacterium commune DSM 2178</name>
    <dbReference type="NCBI Taxonomy" id="289377"/>
    <lineage>
        <taxon>Bacteria</taxon>
        <taxon>Pseudomonadati</taxon>
        <taxon>Thermodesulfobacteriota</taxon>
        <taxon>Thermodesulfobacteria</taxon>
        <taxon>Thermodesulfobacteriales</taxon>
        <taxon>Thermodesulfobacteriaceae</taxon>
        <taxon>Thermodesulfobacterium</taxon>
    </lineage>
</organism>
<sequence length="274" mass="30899">MKNRFLIIAGPCVLEDLELTLYIANELKELLTKYDFEFVFKASFDKANRTSIFSYRGPGLEKGLAWLYEVKTQIGVPVTTDVHETWQVKPVAEVVDVIQIPAFLCRQTDLIVEAAKTGKVVNIKKGQFVSPWDMKYAVEKAKQFTSQEVWTTERGYTFGYRNLVVDFRGIPIMQRFSDKVIFDATHSVQLPGGGEGKSGGEREFIPYLMRASVAVGVDGIFMEVHPEPEKALCDGANSLPLSWLDPLLSQIRDLREVLKKHGLSSRNSTKSEEN</sequence>
<keyword evidence="11" id="KW-1185">Reference proteome</keyword>
<dbReference type="UniPathway" id="UPA00030"/>
<dbReference type="GO" id="GO:0008676">
    <property type="term" value="F:3-deoxy-8-phosphooctulonate synthase activity"/>
    <property type="evidence" value="ECO:0007669"/>
    <property type="project" value="UniProtKB-UniRule"/>
</dbReference>
<dbReference type="InterPro" id="IPR006269">
    <property type="entry name" value="KDO8P_synthase"/>
</dbReference>
<dbReference type="RefSeq" id="WP_038060399.1">
    <property type="nucleotide sequence ID" value="NZ_CP008796.1"/>
</dbReference>
<evidence type="ECO:0000313" key="11">
    <source>
        <dbReference type="Proteomes" id="UP000028481"/>
    </source>
</evidence>
<dbReference type="Gene3D" id="3.20.20.70">
    <property type="entry name" value="Aldolase class I"/>
    <property type="match status" value="1"/>
</dbReference>
<proteinExistence type="inferred from homology"/>
<dbReference type="NCBIfam" id="TIGR01362">
    <property type="entry name" value="KDO8P_synth"/>
    <property type="match status" value="1"/>
</dbReference>
<dbReference type="eggNOG" id="COG2877">
    <property type="taxonomic scope" value="Bacteria"/>
</dbReference>
<feature type="domain" description="DAHP synthetase I/KDSA" evidence="9">
    <location>
        <begin position="3"/>
        <end position="258"/>
    </location>
</feature>
<evidence type="ECO:0000256" key="1">
    <source>
        <dbReference type="ARBA" id="ARBA00004496"/>
    </source>
</evidence>
<evidence type="ECO:0000256" key="3">
    <source>
        <dbReference type="ARBA" id="ARBA00004845"/>
    </source>
</evidence>
<dbReference type="InterPro" id="IPR006218">
    <property type="entry name" value="DAHP1/KDSA"/>
</dbReference>
<dbReference type="STRING" id="289377.HL41_03485"/>
<accession>A0A075WRH3</accession>
<comment type="subcellular location">
    <subcellularLocation>
        <location evidence="1 8">Cytoplasm</location>
    </subcellularLocation>
</comment>
<protein>
    <recommendedName>
        <fullName evidence="8">2-dehydro-3-deoxyphosphooctonate aldolase</fullName>
        <ecNumber evidence="8">2.5.1.55</ecNumber>
    </recommendedName>
    <alternativeName>
        <fullName evidence="8">3-deoxy-D-manno-octulosonic acid 8-phosphate synthase</fullName>
    </alternativeName>
    <alternativeName>
        <fullName evidence="8">KDO-8-phosphate synthase</fullName>
        <shortName evidence="8">KDO 8-P synthase</shortName>
        <shortName evidence="8">KDOPS</shortName>
    </alternativeName>
    <alternativeName>
        <fullName evidence="8">Phospho-2-dehydro-3-deoxyoctonate aldolase</fullName>
    </alternativeName>
</protein>
<comment type="similarity">
    <text evidence="4 8">Belongs to the KdsA family.</text>
</comment>
<dbReference type="OrthoDB" id="9776934at2"/>
<evidence type="ECO:0000259" key="9">
    <source>
        <dbReference type="Pfam" id="PF00793"/>
    </source>
</evidence>
<dbReference type="EMBL" id="CP008796">
    <property type="protein sequence ID" value="AIH03914.1"/>
    <property type="molecule type" value="Genomic_DNA"/>
</dbReference>
<evidence type="ECO:0000256" key="7">
    <source>
        <dbReference type="ARBA" id="ARBA00049112"/>
    </source>
</evidence>
<dbReference type="EC" id="2.5.1.55" evidence="8"/>
<dbReference type="GO" id="GO:0005737">
    <property type="term" value="C:cytoplasm"/>
    <property type="evidence" value="ECO:0007669"/>
    <property type="project" value="UniProtKB-SubCell"/>
</dbReference>
<dbReference type="SUPFAM" id="SSF51569">
    <property type="entry name" value="Aldolase"/>
    <property type="match status" value="1"/>
</dbReference>
<dbReference type="GO" id="GO:0019294">
    <property type="term" value="P:keto-3-deoxy-D-manno-octulosonic acid biosynthetic process"/>
    <property type="evidence" value="ECO:0007669"/>
    <property type="project" value="UniProtKB-UniRule"/>
</dbReference>
<dbReference type="Proteomes" id="UP000028481">
    <property type="component" value="Chromosome"/>
</dbReference>
<dbReference type="Pfam" id="PF00793">
    <property type="entry name" value="DAHP_synth_1"/>
    <property type="match status" value="1"/>
</dbReference>
<comment type="catalytic activity">
    <reaction evidence="7 8">
        <text>D-arabinose 5-phosphate + phosphoenolpyruvate + H2O = 3-deoxy-alpha-D-manno-2-octulosonate-8-phosphate + phosphate</text>
        <dbReference type="Rhea" id="RHEA:14053"/>
        <dbReference type="ChEBI" id="CHEBI:15377"/>
        <dbReference type="ChEBI" id="CHEBI:43474"/>
        <dbReference type="ChEBI" id="CHEBI:57693"/>
        <dbReference type="ChEBI" id="CHEBI:58702"/>
        <dbReference type="ChEBI" id="CHEBI:85985"/>
        <dbReference type="EC" id="2.5.1.55"/>
    </reaction>
</comment>
<keyword evidence="5 8" id="KW-0963">Cytoplasm</keyword>
<dbReference type="AlphaFoldDB" id="A0A075WRH3"/>
<comment type="pathway">
    <text evidence="3 8">Carbohydrate biosynthesis; 3-deoxy-D-manno-octulosonate biosynthesis; 3-deoxy-D-manno-octulosonate from D-ribulose 5-phosphate: step 2/3.</text>
</comment>
<keyword evidence="8" id="KW-0448">Lipopolysaccharide biosynthesis</keyword>
<reference evidence="10 11" key="1">
    <citation type="journal article" date="2015" name="Genome Announc.">
        <title>Genome Sequence of a Sulfate-Reducing Thermophilic Bacterium, Thermodesulfobacterium commune DSM 2178T (Phylum Thermodesulfobacteria).</title>
        <authorList>
            <person name="Bhatnagar S."/>
            <person name="Badger J.H."/>
            <person name="Madupu R."/>
            <person name="Khouri H.M."/>
            <person name="O'Connor E.M."/>
            <person name="Robb F.T."/>
            <person name="Ward N.L."/>
            <person name="Eisen J.A."/>
        </authorList>
    </citation>
    <scope>NUCLEOTIDE SEQUENCE [LARGE SCALE GENOMIC DNA]</scope>
    <source>
        <strain evidence="10 11">DSM 2178</strain>
    </source>
</reference>
<evidence type="ECO:0000256" key="6">
    <source>
        <dbReference type="ARBA" id="ARBA00022679"/>
    </source>
</evidence>
<evidence type="ECO:0000313" key="10">
    <source>
        <dbReference type="EMBL" id="AIH03914.1"/>
    </source>
</evidence>
<dbReference type="NCBIfam" id="NF003543">
    <property type="entry name" value="PRK05198.1"/>
    <property type="match status" value="1"/>
</dbReference>
<evidence type="ECO:0000256" key="4">
    <source>
        <dbReference type="ARBA" id="ARBA00010499"/>
    </source>
</evidence>
<evidence type="ECO:0000256" key="2">
    <source>
        <dbReference type="ARBA" id="ARBA00004756"/>
    </source>
</evidence>
<dbReference type="HAMAP" id="MF_00056">
    <property type="entry name" value="KDO8P_synth"/>
    <property type="match status" value="1"/>
</dbReference>
<dbReference type="InterPro" id="IPR013785">
    <property type="entry name" value="Aldolase_TIM"/>
</dbReference>
<dbReference type="KEGG" id="tcm:HL41_03485"/>
<dbReference type="HOGENOM" id="CLU_036666_0_0_0"/>
<dbReference type="PaxDb" id="289377-HL41_03485"/>
<comment type="pathway">
    <text evidence="2">Bacterial outer membrane biogenesis; lipopolysaccharide biosynthesis.</text>
</comment>
<gene>
    <name evidence="8" type="primary">kdsA</name>
    <name evidence="10" type="ORF">HL41_03485</name>
</gene>
<dbReference type="PANTHER" id="PTHR21057">
    <property type="entry name" value="PHOSPHO-2-DEHYDRO-3-DEOXYHEPTONATE ALDOLASE"/>
    <property type="match status" value="1"/>
</dbReference>
<dbReference type="UniPathway" id="UPA00357">
    <property type="reaction ID" value="UER00474"/>
</dbReference>
<evidence type="ECO:0000256" key="8">
    <source>
        <dbReference type="HAMAP-Rule" id="MF_00056"/>
    </source>
</evidence>
<evidence type="ECO:0000256" key="5">
    <source>
        <dbReference type="ARBA" id="ARBA00022490"/>
    </source>
</evidence>
<name>A0A075WRH3_9BACT</name>
<keyword evidence="6 8" id="KW-0808">Transferase</keyword>